<evidence type="ECO:0000256" key="6">
    <source>
        <dbReference type="ARBA" id="ARBA00022692"/>
    </source>
</evidence>
<dbReference type="AlphaFoldDB" id="A0A1H4MM43"/>
<feature type="transmembrane region" description="Helical" evidence="10">
    <location>
        <begin position="160"/>
        <end position="181"/>
    </location>
</feature>
<evidence type="ECO:0000256" key="7">
    <source>
        <dbReference type="ARBA" id="ARBA00022824"/>
    </source>
</evidence>
<keyword evidence="4" id="KW-0328">Glycosyltransferase</keyword>
<protein>
    <recommendedName>
        <fullName evidence="13">Mannosyltransferase (PIG-V)</fullName>
    </recommendedName>
</protein>
<keyword evidence="5" id="KW-0808">Transferase</keyword>
<feature type="transmembrane region" description="Helical" evidence="10">
    <location>
        <begin position="119"/>
        <end position="148"/>
    </location>
</feature>
<comment type="subcellular location">
    <subcellularLocation>
        <location evidence="1">Endoplasmic reticulum membrane</location>
        <topology evidence="1">Multi-pass membrane protein</topology>
    </subcellularLocation>
</comment>
<feature type="transmembrane region" description="Helical" evidence="10">
    <location>
        <begin position="363"/>
        <end position="380"/>
    </location>
</feature>
<dbReference type="PANTHER" id="PTHR12468">
    <property type="entry name" value="GPI MANNOSYLTRANSFERASE 2"/>
    <property type="match status" value="1"/>
</dbReference>
<sequence>MSEPVSEELRRGGSEAASRARGMITAPRRWPWWAQLSAVYVAARVFSFIVFSGAAFKQGMNPWMPASPGYWDFITIWDGRWYQTAAEQGYPSQLPVDALGNVQENAWAFYPLFPLLGKALSGVLGIPVLASMTVIAMVAGLCAVLVIFRLFLCFASHRTAFWGAAFVAVFPVSGILQVPYAESLNLLLLAASLLALVRQRYLAAIPFVILAALSRPTGVPFGALVGLLLVHRLWLLFRARRRPAPDELGSLLRHAALTVVSCAAALTWPALAWLKTGDPQAYTRTETVWRGTDLVPFKPWWDMAVGLLGPGLGPVALLAFVGVFAWALLKAPAVRAIGVELRLWCACYFGYLLAFLHPQTSTFRMLLPLFPLALATAFVSRSRAYRWTVVLMFSLLQIVWIVWLWAWAQLPGGGDYPP</sequence>
<organism evidence="11 12">
    <name type="scientific">Arthrobacter woluwensis</name>
    <dbReference type="NCBI Taxonomy" id="156980"/>
    <lineage>
        <taxon>Bacteria</taxon>
        <taxon>Bacillati</taxon>
        <taxon>Actinomycetota</taxon>
        <taxon>Actinomycetes</taxon>
        <taxon>Micrococcales</taxon>
        <taxon>Micrococcaceae</taxon>
        <taxon>Arthrobacter</taxon>
    </lineage>
</organism>
<gene>
    <name evidence="11" type="ORF">SAMN04489745_1379</name>
</gene>
<proteinExistence type="predicted"/>
<dbReference type="GO" id="GO:0016020">
    <property type="term" value="C:membrane"/>
    <property type="evidence" value="ECO:0007669"/>
    <property type="project" value="GOC"/>
</dbReference>
<feature type="transmembrane region" description="Helical" evidence="10">
    <location>
        <begin position="303"/>
        <end position="329"/>
    </location>
</feature>
<dbReference type="Proteomes" id="UP000182652">
    <property type="component" value="Unassembled WGS sequence"/>
</dbReference>
<evidence type="ECO:0000256" key="1">
    <source>
        <dbReference type="ARBA" id="ARBA00004477"/>
    </source>
</evidence>
<feature type="transmembrane region" description="Helical" evidence="10">
    <location>
        <begin position="32"/>
        <end position="56"/>
    </location>
</feature>
<reference evidence="11 12" key="1">
    <citation type="submission" date="2016-10" db="EMBL/GenBank/DDBJ databases">
        <authorList>
            <person name="de Groot N.N."/>
        </authorList>
    </citation>
    <scope>NUCLEOTIDE SEQUENCE [LARGE SCALE GENOMIC DNA]</scope>
    <source>
        <strain evidence="11 12">DSM 10495</strain>
    </source>
</reference>
<feature type="transmembrane region" description="Helical" evidence="10">
    <location>
        <begin position="251"/>
        <end position="274"/>
    </location>
</feature>
<evidence type="ECO:0000256" key="10">
    <source>
        <dbReference type="SAM" id="Phobius"/>
    </source>
</evidence>
<keyword evidence="12" id="KW-1185">Reference proteome</keyword>
<keyword evidence="3" id="KW-0337">GPI-anchor biosynthesis</keyword>
<dbReference type="EMBL" id="FNSN01000003">
    <property type="protein sequence ID" value="SEB83585.1"/>
    <property type="molecule type" value="Genomic_DNA"/>
</dbReference>
<dbReference type="PANTHER" id="PTHR12468:SF2">
    <property type="entry name" value="GPI MANNOSYLTRANSFERASE 2"/>
    <property type="match status" value="1"/>
</dbReference>
<dbReference type="GO" id="GO:0006506">
    <property type="term" value="P:GPI anchor biosynthetic process"/>
    <property type="evidence" value="ECO:0007669"/>
    <property type="project" value="UniProtKB-UniPathway"/>
</dbReference>
<accession>A0A1H4MM43</accession>
<evidence type="ECO:0000313" key="12">
    <source>
        <dbReference type="Proteomes" id="UP000182652"/>
    </source>
</evidence>
<comment type="pathway">
    <text evidence="2">Glycolipid biosynthesis; glycosylphosphatidylinositol-anchor biosynthesis.</text>
</comment>
<name>A0A1H4MM43_9MICC</name>
<evidence type="ECO:0000256" key="9">
    <source>
        <dbReference type="ARBA" id="ARBA00023136"/>
    </source>
</evidence>
<evidence type="ECO:0000256" key="8">
    <source>
        <dbReference type="ARBA" id="ARBA00022989"/>
    </source>
</evidence>
<dbReference type="UniPathway" id="UPA00196"/>
<keyword evidence="7" id="KW-0256">Endoplasmic reticulum</keyword>
<keyword evidence="9 10" id="KW-0472">Membrane</keyword>
<dbReference type="RefSeq" id="WP_066211988.1">
    <property type="nucleotide sequence ID" value="NZ_FNSN01000003.1"/>
</dbReference>
<evidence type="ECO:0000256" key="3">
    <source>
        <dbReference type="ARBA" id="ARBA00022502"/>
    </source>
</evidence>
<dbReference type="STRING" id="156980.SAMN04489745_1379"/>
<feature type="transmembrane region" description="Helical" evidence="10">
    <location>
        <begin position="387"/>
        <end position="408"/>
    </location>
</feature>
<evidence type="ECO:0000256" key="2">
    <source>
        <dbReference type="ARBA" id="ARBA00004687"/>
    </source>
</evidence>
<evidence type="ECO:0000313" key="11">
    <source>
        <dbReference type="EMBL" id="SEB83585.1"/>
    </source>
</evidence>
<feature type="transmembrane region" description="Helical" evidence="10">
    <location>
        <begin position="201"/>
        <end position="230"/>
    </location>
</feature>
<dbReference type="InterPro" id="IPR007315">
    <property type="entry name" value="PIG-V/Gpi18"/>
</dbReference>
<dbReference type="GO" id="GO:0000009">
    <property type="term" value="F:alpha-1,6-mannosyltransferase activity"/>
    <property type="evidence" value="ECO:0007669"/>
    <property type="project" value="InterPro"/>
</dbReference>
<keyword evidence="8 10" id="KW-1133">Transmembrane helix</keyword>
<feature type="transmembrane region" description="Helical" evidence="10">
    <location>
        <begin position="341"/>
        <end position="357"/>
    </location>
</feature>
<evidence type="ECO:0000256" key="5">
    <source>
        <dbReference type="ARBA" id="ARBA00022679"/>
    </source>
</evidence>
<dbReference type="GO" id="GO:0031501">
    <property type="term" value="C:mannosyltransferase complex"/>
    <property type="evidence" value="ECO:0007669"/>
    <property type="project" value="TreeGrafter"/>
</dbReference>
<dbReference type="GO" id="GO:0004376">
    <property type="term" value="F:GPI mannosyltransferase activity"/>
    <property type="evidence" value="ECO:0007669"/>
    <property type="project" value="InterPro"/>
</dbReference>
<evidence type="ECO:0008006" key="13">
    <source>
        <dbReference type="Google" id="ProtNLM"/>
    </source>
</evidence>
<evidence type="ECO:0000256" key="4">
    <source>
        <dbReference type="ARBA" id="ARBA00022676"/>
    </source>
</evidence>
<keyword evidence="6 10" id="KW-0812">Transmembrane</keyword>